<accession>A0A7X5X9L6</accession>
<protein>
    <submittedName>
        <fullName evidence="1">Uncharacterized protein</fullName>
    </submittedName>
</protein>
<reference evidence="1 2" key="1">
    <citation type="submission" date="2020-02" db="EMBL/GenBank/DDBJ databases">
        <title>Streptomyces malaysiensis DSM14702 (JHCC583434, PFL_A843) Genome sequencing and assembly.</title>
        <authorList>
            <person name="Samborskyy M."/>
        </authorList>
    </citation>
    <scope>NUCLEOTIDE SEQUENCE [LARGE SCALE GENOMIC DNA]</scope>
    <source>
        <strain evidence="1 2">DSM 14702</strain>
    </source>
</reference>
<sequence length="172" mass="17442">MLTALAVAGLVMSHPPALSTRAASSDAGSRGVLGSPAPRLLLRANVCAGACLGALTVGLPARAAESGSAAGAGWMFACLGLGSALDGARLGTRERAVPPATGYLPPSPGSHCSWHSWPPYRYPRFSPPCGSPSWPATNARRKASDKWLGSGAFPAVRPMVTRGGGERAEPLG</sequence>
<dbReference type="Proteomes" id="UP000536624">
    <property type="component" value="Unassembled WGS sequence"/>
</dbReference>
<dbReference type="AlphaFoldDB" id="A0A7X5X9L6"/>
<evidence type="ECO:0000313" key="1">
    <source>
        <dbReference type="EMBL" id="NIY69194.1"/>
    </source>
</evidence>
<gene>
    <name evidence="1" type="ORF">SMALB_7299</name>
</gene>
<name>A0A7X5X9L6_STRMQ</name>
<dbReference type="EMBL" id="JAALLH010000001">
    <property type="protein sequence ID" value="NIY69194.1"/>
    <property type="molecule type" value="Genomic_DNA"/>
</dbReference>
<evidence type="ECO:0000313" key="2">
    <source>
        <dbReference type="Proteomes" id="UP000536624"/>
    </source>
</evidence>
<proteinExistence type="predicted"/>
<organism evidence="1 2">
    <name type="scientific">Streptomyces malaysiensis</name>
    <dbReference type="NCBI Taxonomy" id="92644"/>
    <lineage>
        <taxon>Bacteria</taxon>
        <taxon>Bacillati</taxon>
        <taxon>Actinomycetota</taxon>
        <taxon>Actinomycetes</taxon>
        <taxon>Kitasatosporales</taxon>
        <taxon>Streptomycetaceae</taxon>
        <taxon>Streptomyces</taxon>
        <taxon>Streptomyces violaceusniger group</taxon>
    </lineage>
</organism>
<comment type="caution">
    <text evidence="1">The sequence shown here is derived from an EMBL/GenBank/DDBJ whole genome shotgun (WGS) entry which is preliminary data.</text>
</comment>